<evidence type="ECO:0000313" key="3">
    <source>
        <dbReference type="Proteomes" id="UP000182725"/>
    </source>
</evidence>
<dbReference type="Proteomes" id="UP000182725">
    <property type="component" value="Unassembled WGS sequence"/>
</dbReference>
<protein>
    <submittedName>
        <fullName evidence="2">Uncharacterized protein</fullName>
    </submittedName>
</protein>
<dbReference type="RefSeq" id="WP_074713504.1">
    <property type="nucleotide sequence ID" value="NZ_FNTV01000002.1"/>
</dbReference>
<dbReference type="EMBL" id="FNTV01000002">
    <property type="protein sequence ID" value="SEF10949.1"/>
    <property type="molecule type" value="Genomic_DNA"/>
</dbReference>
<keyword evidence="1" id="KW-0472">Membrane</keyword>
<gene>
    <name evidence="2" type="ORF">SAMN04489740_4052</name>
</gene>
<organism evidence="2 3">
    <name type="scientific">Arthrobacter alpinus</name>
    <dbReference type="NCBI Taxonomy" id="656366"/>
    <lineage>
        <taxon>Bacteria</taxon>
        <taxon>Bacillati</taxon>
        <taxon>Actinomycetota</taxon>
        <taxon>Actinomycetes</taxon>
        <taxon>Micrococcales</taxon>
        <taxon>Micrococcaceae</taxon>
        <taxon>Arthrobacter</taxon>
    </lineage>
</organism>
<reference evidence="2 3" key="1">
    <citation type="submission" date="2016-10" db="EMBL/GenBank/DDBJ databases">
        <authorList>
            <person name="de Groot N.N."/>
        </authorList>
    </citation>
    <scope>NUCLEOTIDE SEQUENCE [LARGE SCALE GENOMIC DNA]</scope>
    <source>
        <strain evidence="2 3">DSM 22274</strain>
    </source>
</reference>
<evidence type="ECO:0000256" key="1">
    <source>
        <dbReference type="SAM" id="Phobius"/>
    </source>
</evidence>
<dbReference type="AlphaFoldDB" id="A0A1H5PAP9"/>
<evidence type="ECO:0000313" key="2">
    <source>
        <dbReference type="EMBL" id="SEF10949.1"/>
    </source>
</evidence>
<proteinExistence type="predicted"/>
<accession>A0A1H5PAP9</accession>
<keyword evidence="1" id="KW-0812">Transmembrane</keyword>
<keyword evidence="1" id="KW-1133">Transmembrane helix</keyword>
<name>A0A1H5PAP9_9MICC</name>
<feature type="transmembrane region" description="Helical" evidence="1">
    <location>
        <begin position="43"/>
        <end position="61"/>
    </location>
</feature>
<sequence length="68" mass="7629">MSISSVTLYSALYHWSLLYDAGMSELEGKKRLQPKMTRGSWRLSIWLSGLQVLCFSVLAFSKLNTGNG</sequence>